<evidence type="ECO:0000256" key="1">
    <source>
        <dbReference type="SAM" id="SignalP"/>
    </source>
</evidence>
<dbReference type="InterPro" id="IPR012334">
    <property type="entry name" value="Pectin_lyas_fold"/>
</dbReference>
<reference evidence="2 3" key="1">
    <citation type="submission" date="2017-06" db="EMBL/GenBank/DDBJ databases">
        <authorList>
            <person name="Kim H.J."/>
            <person name="Triplett B.A."/>
        </authorList>
    </citation>
    <scope>NUCLEOTIDE SEQUENCE [LARGE SCALE GENOMIC DNA]</scope>
    <source>
        <strain evidence="2 3">DSM 29150</strain>
    </source>
</reference>
<dbReference type="Pfam" id="PF14592">
    <property type="entry name" value="Chondroitinas_B"/>
    <property type="match status" value="1"/>
</dbReference>
<dbReference type="InterPro" id="IPR011050">
    <property type="entry name" value="Pectin_lyase_fold/virulence"/>
</dbReference>
<feature type="chain" id="PRO_5012330919" evidence="1">
    <location>
        <begin position="30"/>
        <end position="468"/>
    </location>
</feature>
<accession>A0A238Y4N3</accession>
<dbReference type="InterPro" id="IPR039513">
    <property type="entry name" value="PL-6"/>
</dbReference>
<gene>
    <name evidence="2" type="ORF">SAMN06265371_10824</name>
</gene>
<name>A0A238Y4N3_9FLAO</name>
<evidence type="ECO:0000313" key="3">
    <source>
        <dbReference type="Proteomes" id="UP000198384"/>
    </source>
</evidence>
<keyword evidence="3" id="KW-1185">Reference proteome</keyword>
<sequence length="468" mass="51568">MFTKKTTKRLVQINFIICCILASSLQMFANTVTVTSIAQLQTEVNRATAGTEIIVKNGIYTTSSQISIKDVMGTESEPIIIRAETIGGVTINGKDGFVTQGSTQYVIIKGFVFKHEAYHRLFNSASHCTFTRNVYECIKDSETDANTSSSYLAISGSNNEVSYNTFQNKNFRGPMLSLQGSNGKIAQNNWVHHNYFKDFTTSDADNDNTAVQPGYGKFGNSRANMVIEHNLFENLSADAEGVLSAKCWDVTFRYNTVKNCTHTSLRNGQEHKVYGNYFFNSKLRFADSNHKLYNNVFIGDNAGIILFSRLEASKPTGYSHIRPVNCFIGFNTFSKNSSAFISNGDGGSQDLKIVNNIFYDCDKAIEDVGAKMDGVQFDANIIWKGNKNNHPNSGLIIKDPMFEFDNDGIPSIKSNSPAVDNSKGNYEFVLDDMDGQIRTGKKDIGADELGKGNKSVSVLSANQVGPNG</sequence>
<dbReference type="SMART" id="SM00710">
    <property type="entry name" value="PbH1"/>
    <property type="match status" value="4"/>
</dbReference>
<proteinExistence type="predicted"/>
<dbReference type="EMBL" id="FZNT01000008">
    <property type="protein sequence ID" value="SNR65990.1"/>
    <property type="molecule type" value="Genomic_DNA"/>
</dbReference>
<dbReference type="Proteomes" id="UP000198384">
    <property type="component" value="Unassembled WGS sequence"/>
</dbReference>
<dbReference type="SUPFAM" id="SSF51126">
    <property type="entry name" value="Pectin lyase-like"/>
    <property type="match status" value="1"/>
</dbReference>
<dbReference type="Gene3D" id="2.160.20.10">
    <property type="entry name" value="Single-stranded right-handed beta-helix, Pectin lyase-like"/>
    <property type="match status" value="1"/>
</dbReference>
<protein>
    <submittedName>
        <fullName evidence="2">Poly(Beta-D-mannuronate) lyase</fullName>
    </submittedName>
</protein>
<evidence type="ECO:0000313" key="2">
    <source>
        <dbReference type="EMBL" id="SNR65990.1"/>
    </source>
</evidence>
<keyword evidence="1" id="KW-0732">Signal</keyword>
<feature type="signal peptide" evidence="1">
    <location>
        <begin position="1"/>
        <end position="29"/>
    </location>
</feature>
<keyword evidence="2" id="KW-0456">Lyase</keyword>
<organism evidence="2 3">
    <name type="scientific">Lutibacter agarilyticus</name>
    <dbReference type="NCBI Taxonomy" id="1109740"/>
    <lineage>
        <taxon>Bacteria</taxon>
        <taxon>Pseudomonadati</taxon>
        <taxon>Bacteroidota</taxon>
        <taxon>Flavobacteriia</taxon>
        <taxon>Flavobacteriales</taxon>
        <taxon>Flavobacteriaceae</taxon>
        <taxon>Lutibacter</taxon>
    </lineage>
</organism>
<dbReference type="OrthoDB" id="197688at2"/>
<dbReference type="AlphaFoldDB" id="A0A238Y4N3"/>
<dbReference type="InterPro" id="IPR006626">
    <property type="entry name" value="PbH1"/>
</dbReference>
<dbReference type="GO" id="GO:0016829">
    <property type="term" value="F:lyase activity"/>
    <property type="evidence" value="ECO:0007669"/>
    <property type="project" value="UniProtKB-KW"/>
</dbReference>